<dbReference type="PROSITE" id="PS50234">
    <property type="entry name" value="VWFA"/>
    <property type="match status" value="1"/>
</dbReference>
<dbReference type="InterPro" id="IPR002035">
    <property type="entry name" value="VWF_A"/>
</dbReference>
<dbReference type="InterPro" id="IPR028087">
    <property type="entry name" value="Tad_N"/>
</dbReference>
<dbReference type="InterPro" id="IPR018705">
    <property type="entry name" value="DUF2134_membrane"/>
</dbReference>
<keyword evidence="3" id="KW-1185">Reference proteome</keyword>
<gene>
    <name evidence="2" type="ORF">Pan54_21490</name>
</gene>
<comment type="caution">
    <text evidence="2">The sequence shown here is derived from an EMBL/GenBank/DDBJ whole genome shotgun (WGS) entry which is preliminary data.</text>
</comment>
<feature type="domain" description="VWFA" evidence="1">
    <location>
        <begin position="490"/>
        <end position="726"/>
    </location>
</feature>
<dbReference type="EMBL" id="SJPG01000001">
    <property type="protein sequence ID" value="TWT61413.1"/>
    <property type="molecule type" value="Genomic_DNA"/>
</dbReference>
<evidence type="ECO:0000259" key="1">
    <source>
        <dbReference type="PROSITE" id="PS50234"/>
    </source>
</evidence>
<evidence type="ECO:0000313" key="2">
    <source>
        <dbReference type="EMBL" id="TWT61413.1"/>
    </source>
</evidence>
<organism evidence="2 3">
    <name type="scientific">Rubinisphaera italica</name>
    <dbReference type="NCBI Taxonomy" id="2527969"/>
    <lineage>
        <taxon>Bacteria</taxon>
        <taxon>Pseudomonadati</taxon>
        <taxon>Planctomycetota</taxon>
        <taxon>Planctomycetia</taxon>
        <taxon>Planctomycetales</taxon>
        <taxon>Planctomycetaceae</taxon>
        <taxon>Rubinisphaera</taxon>
    </lineage>
</organism>
<dbReference type="AlphaFoldDB" id="A0A5C5XGK1"/>
<reference evidence="2 3" key="1">
    <citation type="submission" date="2019-02" db="EMBL/GenBank/DDBJ databases">
        <title>Deep-cultivation of Planctomycetes and their phenomic and genomic characterization uncovers novel biology.</title>
        <authorList>
            <person name="Wiegand S."/>
            <person name="Jogler M."/>
            <person name="Boedeker C."/>
            <person name="Pinto D."/>
            <person name="Vollmers J."/>
            <person name="Rivas-Marin E."/>
            <person name="Kohn T."/>
            <person name="Peeters S.H."/>
            <person name="Heuer A."/>
            <person name="Rast P."/>
            <person name="Oberbeckmann S."/>
            <person name="Bunk B."/>
            <person name="Jeske O."/>
            <person name="Meyerdierks A."/>
            <person name="Storesund J.E."/>
            <person name="Kallscheuer N."/>
            <person name="Luecker S."/>
            <person name="Lage O.M."/>
            <person name="Pohl T."/>
            <person name="Merkel B.J."/>
            <person name="Hornburger P."/>
            <person name="Mueller R.-W."/>
            <person name="Bruemmer F."/>
            <person name="Labrenz M."/>
            <person name="Spormann A.M."/>
            <person name="Op Den Camp H."/>
            <person name="Overmann J."/>
            <person name="Amann R."/>
            <person name="Jetten M.S.M."/>
            <person name="Mascher T."/>
            <person name="Medema M.H."/>
            <person name="Devos D.P."/>
            <person name="Kaster A.-K."/>
            <person name="Ovreas L."/>
            <person name="Rohde M."/>
            <person name="Galperin M.Y."/>
            <person name="Jogler C."/>
        </authorList>
    </citation>
    <scope>NUCLEOTIDE SEQUENCE [LARGE SCALE GENOMIC DNA]</scope>
    <source>
        <strain evidence="2 3">Pan54</strain>
    </source>
</reference>
<dbReference type="SUPFAM" id="SSF53300">
    <property type="entry name" value="vWA-like"/>
    <property type="match status" value="1"/>
</dbReference>
<dbReference type="Proteomes" id="UP000316095">
    <property type="component" value="Unassembled WGS sequence"/>
</dbReference>
<dbReference type="Pfam" id="PF09977">
    <property type="entry name" value="Tad_C"/>
    <property type="match status" value="1"/>
</dbReference>
<dbReference type="InterPro" id="IPR036465">
    <property type="entry name" value="vWFA_dom_sf"/>
</dbReference>
<sequence>MMNPIVRIKNSRRKLVDEFNQRRGAFMVLAAICLVGAIGFVALSVDIGVLSLTKINLQKAVDAAALAAAQEIIAVIETAGEDGETVGGGTAAGDINSIAIDSAKLMAEKVAALNGVYVDPDVDVAFGRRVFNDDLQRFEVEWGDAPYSGSASYNVVQVTARRTNPDTTLPDGMVDLFFAPIGGNDKAAVAASAVAFVEARDIVSVLDYSGSMNYDSQLSSLSRFGRVALEGNIRDIYDTLQPLDIGCLEFTPEWLTVEGEDPDQAGEAKIYVKFRDDEIDVDSDQEIHEVYLIFEDGGYQFFDNQSGTNRTYAGSGSHDNESIHAAYIRAGTTAVTVAGQDAQGTRIPHIEVTFMENSIYVESTKDLSNVVLEFTDGVQQKFDNLTGHTGTFLGTGSNEGKAIVNAWIKSGRNFSGDGPGYGESFENPGSGGAEYQFFEDSNENVKEAFCLDNTSYPYDSGSWDSYINYVRTSAQVKDAGYRKKYGGLNFVDYLLSQQPRTTQTADLWKTPHYPFHAMKNGMSLFLGFLEDLDFGDHAGIATYDSTSRVEYQVKNENGVVLRDLGTEWITNDYESLDEIQRRKQAGHYNVYTGLGYGIEEAMNLLDTQARPGSRPTLLVMTDGNANRSPSGWSLPSDWNWNELTDFDDDGSADYTTSNRHKQYAFYQAKLAIDKGYTIHTLSVGAGADRNLMRAMAFAGKGEWINVPGGTTIAEVEEQMLEAFSRIAANVPPAKLLNGGE</sequence>
<dbReference type="CDD" id="cd00198">
    <property type="entry name" value="vWFA"/>
    <property type="match status" value="1"/>
</dbReference>
<name>A0A5C5XGK1_9PLAN</name>
<dbReference type="Gene3D" id="3.40.50.410">
    <property type="entry name" value="von Willebrand factor, type A domain"/>
    <property type="match status" value="1"/>
</dbReference>
<protein>
    <submittedName>
        <fullName evidence="2">von Willebrand factor type A domain protein</fullName>
    </submittedName>
</protein>
<accession>A0A5C5XGK1</accession>
<dbReference type="Pfam" id="PF13400">
    <property type="entry name" value="Tad"/>
    <property type="match status" value="1"/>
</dbReference>
<proteinExistence type="predicted"/>
<dbReference type="RefSeq" id="WP_165441703.1">
    <property type="nucleotide sequence ID" value="NZ_SJPG01000001.1"/>
</dbReference>
<evidence type="ECO:0000313" key="3">
    <source>
        <dbReference type="Proteomes" id="UP000316095"/>
    </source>
</evidence>